<organism evidence="1 2">
    <name type="scientific">Anopheles atroparvus</name>
    <name type="common">European mosquito</name>
    <dbReference type="NCBI Taxonomy" id="41427"/>
    <lineage>
        <taxon>Eukaryota</taxon>
        <taxon>Metazoa</taxon>
        <taxon>Ecdysozoa</taxon>
        <taxon>Arthropoda</taxon>
        <taxon>Hexapoda</taxon>
        <taxon>Insecta</taxon>
        <taxon>Pterygota</taxon>
        <taxon>Neoptera</taxon>
        <taxon>Endopterygota</taxon>
        <taxon>Diptera</taxon>
        <taxon>Nematocera</taxon>
        <taxon>Culicoidea</taxon>
        <taxon>Culicidae</taxon>
        <taxon>Anophelinae</taxon>
        <taxon>Anopheles</taxon>
    </lineage>
</organism>
<keyword evidence="2" id="KW-1185">Reference proteome</keyword>
<proteinExistence type="predicted"/>
<reference evidence="1" key="1">
    <citation type="submission" date="2024-04" db="UniProtKB">
        <authorList>
            <consortium name="EnsemblMetazoa"/>
        </authorList>
    </citation>
    <scope>IDENTIFICATION</scope>
    <source>
        <strain evidence="1">EBRO</strain>
    </source>
</reference>
<accession>A0AAG5DRH9</accession>
<dbReference type="EnsemblMetazoa" id="ENSAATROPT014726">
    <property type="protein sequence ID" value="ENSAATROPP013414"/>
    <property type="gene ID" value="ENSAATROPG011944"/>
</dbReference>
<evidence type="ECO:0000313" key="2">
    <source>
        <dbReference type="Proteomes" id="UP000075880"/>
    </source>
</evidence>
<protein>
    <submittedName>
        <fullName evidence="1">Uncharacterized protein</fullName>
    </submittedName>
</protein>
<dbReference type="Proteomes" id="UP000075880">
    <property type="component" value="Unassembled WGS sequence"/>
</dbReference>
<sequence>MNVSAVDDQRFQFTTTSDALANTIMATGTPLIANEWPSIYHNSPAALRTSGEATAVNGNHEPSLVFANDIVPVAAQLKLVHDGMDFFLVEYPIQLLSEEAAAGIGNSAYVGGTRDSAGDALEIFPAVSSEIHEPFMNIPARGNNVSQQLSTIETLTATTHDGTVSKVMNPQNHLEYNPRKPFCSKTDETSRRMSNIADRTVQSTKRQVDINIQLPSTAPKHKNVAMQKHNILHIHPQFKRNRSLANIKPLQLSFACNEQATLYKVVCPGKIKGVQTRSGRLSKPPQALADGFVCRVTKDDHHRQQPSREVNTFHDVHFHLDENKENPEKHMAKLAPTTARRKAKVQPQYQCGTCHKIYLGRRMARHLRAYPKHVTLDKLDTCETKPDAMDSTPATSALPSFKPALHDPSLSPPTQLYRLLVELVTAPQTESNQRAVLLGEISQ</sequence>
<dbReference type="AlphaFoldDB" id="A0AAG5DRH9"/>
<name>A0AAG5DRH9_ANOAO</name>
<evidence type="ECO:0000313" key="1">
    <source>
        <dbReference type="EnsemblMetazoa" id="ENSAATROPP013414"/>
    </source>
</evidence>